<sequence length="455" mass="49962">MRLFLITALIVHAAAAEVSVVDGFPKAREASGKSGRPLAVLVYGSDWHRASRTFATGFWQAAEFRAALESDFVLSAIDVPQNLDEEGRKAFDASVKGWDRKSVRSYPAIQIYGPDGHLLKTLSGRELREVSLSPATVAAQVDLIGRASRERDRLLREISELKDKPDEIAKRIDALNGLPIAPEKDAVKTFTELDPSDASGWAARLAFKDWEFIRGITGRIGKGETEAALTEVEAMLANDAYTPQQRCLILAAQGMLLTAIDRKDEAWEVYLQAWRLDPDGPNGKAVIRHGWRGVGKDLRAGVSPDSPRFGRSDMKNLTRGHAELTLSSSDPQSDHKADHASLFDGPMKDFAFHTREENAASATIDLGDVCQIDVVQILNRPQLKQRAAGLTLWLSEDGNSWKSCWQAETPAASWEIELAADGKPAPKARYLKLSLPGDRPGILHLRAVNAFGERP</sequence>
<dbReference type="RefSeq" id="WP_338690580.1">
    <property type="nucleotide sequence ID" value="NZ_AP024702.1"/>
</dbReference>
<dbReference type="Proteomes" id="UP001374893">
    <property type="component" value="Chromosome"/>
</dbReference>
<evidence type="ECO:0000259" key="1">
    <source>
        <dbReference type="Pfam" id="PF00754"/>
    </source>
</evidence>
<reference evidence="2 3" key="1">
    <citation type="submission" date="2021-06" db="EMBL/GenBank/DDBJ databases">
        <title>Complete genome of Haloferula helveola possessing various polysaccharide degrading enzymes.</title>
        <authorList>
            <person name="Takami H."/>
            <person name="Huang C."/>
            <person name="Hamasaki K."/>
        </authorList>
    </citation>
    <scope>NUCLEOTIDE SEQUENCE [LARGE SCALE GENOMIC DNA]</scope>
    <source>
        <strain evidence="2 3">CN-1</strain>
    </source>
</reference>
<protein>
    <recommendedName>
        <fullName evidence="1">F5/8 type C domain-containing protein</fullName>
    </recommendedName>
</protein>
<keyword evidence="3" id="KW-1185">Reference proteome</keyword>
<dbReference type="SUPFAM" id="SSF49785">
    <property type="entry name" value="Galactose-binding domain-like"/>
    <property type="match status" value="1"/>
</dbReference>
<dbReference type="Gene3D" id="3.40.30.10">
    <property type="entry name" value="Glutaredoxin"/>
    <property type="match status" value="1"/>
</dbReference>
<dbReference type="InterPro" id="IPR036249">
    <property type="entry name" value="Thioredoxin-like_sf"/>
</dbReference>
<accession>A0ABM7REC7</accession>
<name>A0ABM7REC7_9BACT</name>
<dbReference type="SUPFAM" id="SSF52833">
    <property type="entry name" value="Thioredoxin-like"/>
    <property type="match status" value="1"/>
</dbReference>
<dbReference type="InterPro" id="IPR000421">
    <property type="entry name" value="FA58C"/>
</dbReference>
<dbReference type="Gene3D" id="2.60.120.260">
    <property type="entry name" value="Galactose-binding domain-like"/>
    <property type="match status" value="1"/>
</dbReference>
<evidence type="ECO:0000313" key="2">
    <source>
        <dbReference type="EMBL" id="BCX48035.1"/>
    </source>
</evidence>
<dbReference type="Pfam" id="PF00754">
    <property type="entry name" value="F5_F8_type_C"/>
    <property type="match status" value="1"/>
</dbReference>
<gene>
    <name evidence="2" type="ORF">HAHE_19430</name>
</gene>
<proteinExistence type="predicted"/>
<organism evidence="2 3">
    <name type="scientific">Haloferula helveola</name>
    <dbReference type="NCBI Taxonomy" id="490095"/>
    <lineage>
        <taxon>Bacteria</taxon>
        <taxon>Pseudomonadati</taxon>
        <taxon>Verrucomicrobiota</taxon>
        <taxon>Verrucomicrobiia</taxon>
        <taxon>Verrucomicrobiales</taxon>
        <taxon>Verrucomicrobiaceae</taxon>
        <taxon>Haloferula</taxon>
    </lineage>
</organism>
<dbReference type="EMBL" id="AP024702">
    <property type="protein sequence ID" value="BCX48035.1"/>
    <property type="molecule type" value="Genomic_DNA"/>
</dbReference>
<dbReference type="InterPro" id="IPR008979">
    <property type="entry name" value="Galactose-bd-like_sf"/>
</dbReference>
<feature type="domain" description="F5/8 type C" evidence="1">
    <location>
        <begin position="328"/>
        <end position="437"/>
    </location>
</feature>
<evidence type="ECO:0000313" key="3">
    <source>
        <dbReference type="Proteomes" id="UP001374893"/>
    </source>
</evidence>